<dbReference type="InParanoid" id="A0A3Q3NMC0"/>
<evidence type="ECO:0000256" key="5">
    <source>
        <dbReference type="SAM" id="MobiDB-lite"/>
    </source>
</evidence>
<dbReference type="GeneTree" id="ENSGT00940000160959"/>
<evidence type="ECO:0000313" key="9">
    <source>
        <dbReference type="Proteomes" id="UP000261660"/>
    </source>
</evidence>
<keyword evidence="4 6" id="KW-0472">Membrane</keyword>
<dbReference type="Proteomes" id="UP000261660">
    <property type="component" value="Unplaced"/>
</dbReference>
<evidence type="ECO:0000256" key="3">
    <source>
        <dbReference type="ARBA" id="ARBA00022989"/>
    </source>
</evidence>
<dbReference type="InterPro" id="IPR011701">
    <property type="entry name" value="MFS"/>
</dbReference>
<feature type="transmembrane region" description="Helical" evidence="6">
    <location>
        <begin position="234"/>
        <end position="253"/>
    </location>
</feature>
<dbReference type="InterPro" id="IPR036259">
    <property type="entry name" value="MFS_trans_sf"/>
</dbReference>
<feature type="compositionally biased region" description="Pro residues" evidence="5">
    <location>
        <begin position="40"/>
        <end position="66"/>
    </location>
</feature>
<feature type="transmembrane region" description="Helical" evidence="6">
    <location>
        <begin position="493"/>
        <end position="513"/>
    </location>
</feature>
<feature type="region of interest" description="Disordered" evidence="5">
    <location>
        <begin position="17"/>
        <end position="78"/>
    </location>
</feature>
<evidence type="ECO:0000256" key="6">
    <source>
        <dbReference type="SAM" id="Phobius"/>
    </source>
</evidence>
<feature type="transmembrane region" description="Helical" evidence="6">
    <location>
        <begin position="463"/>
        <end position="486"/>
    </location>
</feature>
<feature type="domain" description="Major facilitator superfamily (MFS) profile" evidence="7">
    <location>
        <begin position="154"/>
        <end position="551"/>
    </location>
</feature>
<reference evidence="8" key="1">
    <citation type="submission" date="2025-08" db="UniProtKB">
        <authorList>
            <consortium name="Ensembl"/>
        </authorList>
    </citation>
    <scope>IDENTIFICATION</scope>
</reference>
<sequence>MLCPPFLPQSSSALLPCAYREQPSTRTSPTAPPLKMTSPDSPPLVSPSPCPAPPPSLPSSPVPSSPAPSSSSLPAPPSLPPTGEVMVMALGRKKQRVLIALSILPNLFLAFLLSSDPLITLSSPHHCHLPGPLPSPEVLNASLPWEKGERPGDSGGLSQCKQYVNGSHSAVMDCQAGWDYNASLFLPLVSVQWDLVCAQYWLVPVEEVCFILGVLTGCLGLGYAADRLGRSKTLLTSLTLSVVFGVLVCVSPYPSIFIVMRFCLAAASAGVYLTLYITRLELCEPSLRLLGTMLAGLMTVAGELLLLAVALGCQSWRGLLGAGATIMSQVLLNSISKRRHVFPCFLVAELDSEPAPSSHPHLSFPELFHSKNIWKNICVLGFTSFISHGISHCYSSFRGDVRGTAPSFYWTYLLSVCAGGGAWLLLWVTVDRFGRRGILLLSMTMTGLASLILLGLMEYLSETAITVFSVLGLFSSQATASLCILFTGEIMPTVIRGTGVGIVLALGCVGRLSSPLMDLRNHYGYFLHHVVYSSLALLAVLSILLLPESKRKPLPQTLADGEQYRRPPLGRRRRDNVPLLATPNPET</sequence>
<organism evidence="8 9">
    <name type="scientific">Labrus bergylta</name>
    <name type="common">ballan wrasse</name>
    <dbReference type="NCBI Taxonomy" id="56723"/>
    <lineage>
        <taxon>Eukaryota</taxon>
        <taxon>Metazoa</taxon>
        <taxon>Chordata</taxon>
        <taxon>Craniata</taxon>
        <taxon>Vertebrata</taxon>
        <taxon>Euteleostomi</taxon>
        <taxon>Actinopterygii</taxon>
        <taxon>Neopterygii</taxon>
        <taxon>Teleostei</taxon>
        <taxon>Neoteleostei</taxon>
        <taxon>Acanthomorphata</taxon>
        <taxon>Eupercaria</taxon>
        <taxon>Labriformes</taxon>
        <taxon>Labridae</taxon>
        <taxon>Labrus</taxon>
    </lineage>
</organism>
<feature type="transmembrane region" description="Helical" evidence="6">
    <location>
        <begin position="259"/>
        <end position="277"/>
    </location>
</feature>
<feature type="transmembrane region" description="Helical" evidence="6">
    <location>
        <begin position="289"/>
        <end position="310"/>
    </location>
</feature>
<evidence type="ECO:0000256" key="1">
    <source>
        <dbReference type="ARBA" id="ARBA00004141"/>
    </source>
</evidence>
<feature type="transmembrane region" description="Helical" evidence="6">
    <location>
        <begin position="200"/>
        <end position="222"/>
    </location>
</feature>
<dbReference type="PROSITE" id="PS50850">
    <property type="entry name" value="MFS"/>
    <property type="match status" value="1"/>
</dbReference>
<dbReference type="Ensembl" id="ENSLBET00000037886.1">
    <property type="protein sequence ID" value="ENSLBEP00000036365.1"/>
    <property type="gene ID" value="ENSLBEG00000027192.1"/>
</dbReference>
<dbReference type="PANTHER" id="PTHR24064">
    <property type="entry name" value="SOLUTE CARRIER FAMILY 22 MEMBER"/>
    <property type="match status" value="1"/>
</dbReference>
<dbReference type="Pfam" id="PF07690">
    <property type="entry name" value="MFS_1"/>
    <property type="match status" value="1"/>
</dbReference>
<dbReference type="SUPFAM" id="SSF103473">
    <property type="entry name" value="MFS general substrate transporter"/>
    <property type="match status" value="1"/>
</dbReference>
<name>A0A3Q3NMC0_9LABR</name>
<dbReference type="GO" id="GO:0016020">
    <property type="term" value="C:membrane"/>
    <property type="evidence" value="ECO:0007669"/>
    <property type="project" value="UniProtKB-SubCell"/>
</dbReference>
<feature type="transmembrane region" description="Helical" evidence="6">
    <location>
        <begin position="409"/>
        <end position="430"/>
    </location>
</feature>
<accession>A0A3Q3NMC0</accession>
<dbReference type="AlphaFoldDB" id="A0A3Q3NMC0"/>
<protein>
    <submittedName>
        <fullName evidence="8">Solute carrier family 22 member 17</fullName>
    </submittedName>
</protein>
<evidence type="ECO:0000256" key="4">
    <source>
        <dbReference type="ARBA" id="ARBA00023136"/>
    </source>
</evidence>
<dbReference type="GO" id="GO:0022857">
    <property type="term" value="F:transmembrane transporter activity"/>
    <property type="evidence" value="ECO:0007669"/>
    <property type="project" value="InterPro"/>
</dbReference>
<keyword evidence="2 6" id="KW-0812">Transmembrane</keyword>
<feature type="transmembrane region" description="Helical" evidence="6">
    <location>
        <begin position="97"/>
        <end position="114"/>
    </location>
</feature>
<evidence type="ECO:0000256" key="2">
    <source>
        <dbReference type="ARBA" id="ARBA00022692"/>
    </source>
</evidence>
<proteinExistence type="predicted"/>
<reference evidence="8" key="2">
    <citation type="submission" date="2025-09" db="UniProtKB">
        <authorList>
            <consortium name="Ensembl"/>
        </authorList>
    </citation>
    <scope>IDENTIFICATION</scope>
</reference>
<evidence type="ECO:0000313" key="8">
    <source>
        <dbReference type="Ensembl" id="ENSLBEP00000036365.1"/>
    </source>
</evidence>
<dbReference type="Gene3D" id="1.20.1250.20">
    <property type="entry name" value="MFS general substrate transporter like domains"/>
    <property type="match status" value="2"/>
</dbReference>
<keyword evidence="9" id="KW-1185">Reference proteome</keyword>
<evidence type="ECO:0000259" key="7">
    <source>
        <dbReference type="PROSITE" id="PS50850"/>
    </source>
</evidence>
<feature type="transmembrane region" description="Helical" evidence="6">
    <location>
        <begin position="437"/>
        <end position="457"/>
    </location>
</feature>
<dbReference type="InterPro" id="IPR020846">
    <property type="entry name" value="MFS_dom"/>
</dbReference>
<comment type="subcellular location">
    <subcellularLocation>
        <location evidence="1">Membrane</location>
        <topology evidence="1">Multi-pass membrane protein</topology>
    </subcellularLocation>
</comment>
<feature type="region of interest" description="Disordered" evidence="5">
    <location>
        <begin position="556"/>
        <end position="587"/>
    </location>
</feature>
<dbReference type="STRING" id="56723.ENSLBEP00000036365"/>
<keyword evidence="3 6" id="KW-1133">Transmembrane helix</keyword>
<feature type="transmembrane region" description="Helical" evidence="6">
    <location>
        <begin position="525"/>
        <end position="546"/>
    </location>
</feature>